<feature type="domain" description="PAS" evidence="6">
    <location>
        <begin position="398"/>
        <end position="428"/>
    </location>
</feature>
<reference evidence="9 10" key="2">
    <citation type="journal article" date="2022" name="Mar. Drugs">
        <title>Bioassay-Guided Fractionation Leads to the Detection of Cholic Acid Generated by the Rare Thalassomonas sp.</title>
        <authorList>
            <person name="Pheiffer F."/>
            <person name="Schneider Y.K."/>
            <person name="Hansen E.H."/>
            <person name="Andersen J.H."/>
            <person name="Isaksson J."/>
            <person name="Busche T."/>
            <person name="R C."/>
            <person name="Kalinowski J."/>
            <person name="Zyl L.V."/>
            <person name="Trindade M."/>
        </authorList>
    </citation>
    <scope>NUCLEOTIDE SEQUENCE [LARGE SCALE GENOMIC DNA]</scope>
    <source>
        <strain evidence="9 10">A5K-106</strain>
    </source>
</reference>
<dbReference type="InterPro" id="IPR000014">
    <property type="entry name" value="PAS"/>
</dbReference>
<dbReference type="Gene3D" id="3.30.450.20">
    <property type="entry name" value="PAS domain"/>
    <property type="match status" value="5"/>
</dbReference>
<dbReference type="KEGG" id="tact:SG35_006690"/>
<dbReference type="PROSITE" id="PS50111">
    <property type="entry name" value="CHEMOTAXIS_TRANSDUC_2"/>
    <property type="match status" value="1"/>
</dbReference>
<feature type="domain" description="HAMP" evidence="8">
    <location>
        <begin position="620"/>
        <end position="672"/>
    </location>
</feature>
<dbReference type="PRINTS" id="PR00260">
    <property type="entry name" value="CHEMTRNSDUCR"/>
</dbReference>
<organism evidence="9 10">
    <name type="scientific">Thalassomonas actiniarum</name>
    <dbReference type="NCBI Taxonomy" id="485447"/>
    <lineage>
        <taxon>Bacteria</taxon>
        <taxon>Pseudomonadati</taxon>
        <taxon>Pseudomonadota</taxon>
        <taxon>Gammaproteobacteria</taxon>
        <taxon>Alteromonadales</taxon>
        <taxon>Colwelliaceae</taxon>
        <taxon>Thalassomonas</taxon>
    </lineage>
</organism>
<feature type="domain" description="PAC" evidence="7">
    <location>
        <begin position="213"/>
        <end position="265"/>
    </location>
</feature>
<dbReference type="SMART" id="SM00086">
    <property type="entry name" value="PAC"/>
    <property type="match status" value="4"/>
</dbReference>
<dbReference type="Pfam" id="PF13188">
    <property type="entry name" value="PAS_8"/>
    <property type="match status" value="1"/>
</dbReference>
<dbReference type="InterPro" id="IPR003660">
    <property type="entry name" value="HAMP_dom"/>
</dbReference>
<dbReference type="CDD" id="cd00130">
    <property type="entry name" value="PAS"/>
    <property type="match status" value="4"/>
</dbReference>
<evidence type="ECO:0000259" key="7">
    <source>
        <dbReference type="PROSITE" id="PS50113"/>
    </source>
</evidence>
<dbReference type="Proteomes" id="UP000032568">
    <property type="component" value="Chromosome"/>
</dbReference>
<sequence>MKTKTTRDNLPLSLQGAFEQLASPVILIDSELSISYLNQAAIALFKSHESILQKKWPRFQANKKLILGTDIDGLYQEFIPEGQDFNLNEPKSRSVEVNLEQLFFKVTANPLYDQQKEYLGHCLEILDITRQREQELQLLDASAQIAAISKAQAVIEFNMDGTIITANDNFLQTLGYRLEEIQGKHHSMFVEPGVESSAEYLEFWEKLNAGEFESREYKRLGKGGKEIWIQASYNPVFDLAGKPVKVVKFATDVTEQKQRNADFCGQIAAISKSQAVIEFNMEGIILNANENFLQTVGYSLEEIQGRHHSMFVEPGFESSIEYKEFWAKLSLGEYESKEYKRIGKAGREIWIQASYNPIFDLNGKPFKVVKFATDVTQQKLNNADFSGQIAAIGKAQAVIEFNMDGTIITANDNFLQTVGYSLEEIQGKHHNMFVEPGYKTSNEYKEFWAKLNRGEYEASEYKRLGKGGKEIWIQASYNPIFDLNGKAFKVVKFASDVTGQKLANADVSGQISAISKAQAVSEFNMDGTIITANDNFLNAMGYELAEVKGQHHSMFVDPIYKSSEEYRLFWHKLNLGEYDANEYMRLGKGGKEIWIQASYNPVFDLNGKPFKVVKYATDITARKKAIAQIKKVLLSMSRGNLTDFIEGELVGEFGVIGEAMNELITILNKMVGDIHSTSTKVYESVTDIARGNDELSHRTETQASSLEETASAMEELASTVQQNAENSTEASKLSKSVMVKANNGGEVVRNAITAMSDINKSSKKIADIISVIDEIAFQTNLLALNAAVEAARAGEQGRGFAVVAAEVRNLAQRSAGAAKEIKGLINDSVEAVGQGTKLVDETGQTFDELVKAIGEVGKMIDDIDGAGKEQNAGIGEVSAAVTQMDEMTQQNAALVEESAAGSKAMETLVQSLLEQVDFFNNESSEEA</sequence>
<dbReference type="SUPFAM" id="SSF55785">
    <property type="entry name" value="PYP-like sensor domain (PAS domain)"/>
    <property type="match status" value="4"/>
</dbReference>
<keyword evidence="10" id="KW-1185">Reference proteome</keyword>
<evidence type="ECO:0000259" key="5">
    <source>
        <dbReference type="PROSITE" id="PS50111"/>
    </source>
</evidence>
<comment type="subcellular location">
    <subcellularLocation>
        <location evidence="1">Membrane</location>
    </subcellularLocation>
</comment>
<feature type="domain" description="PAS" evidence="6">
    <location>
        <begin position="154"/>
        <end position="184"/>
    </location>
</feature>
<evidence type="ECO:0000259" key="8">
    <source>
        <dbReference type="PROSITE" id="PS50885"/>
    </source>
</evidence>
<gene>
    <name evidence="9" type="ORF">SG35_006690</name>
</gene>
<dbReference type="Pfam" id="PF00015">
    <property type="entry name" value="MCPsignal"/>
    <property type="match status" value="1"/>
</dbReference>
<dbReference type="PROSITE" id="PS50113">
    <property type="entry name" value="PAC"/>
    <property type="match status" value="4"/>
</dbReference>
<dbReference type="InterPro" id="IPR035965">
    <property type="entry name" value="PAS-like_dom_sf"/>
</dbReference>
<name>A0AAE9YVK4_9GAMM</name>
<feature type="domain" description="PAC" evidence="7">
    <location>
        <begin position="457"/>
        <end position="509"/>
    </location>
</feature>
<accession>A0AAE9YVK4</accession>
<keyword evidence="2 4" id="KW-0807">Transducer</keyword>
<dbReference type="InterPro" id="IPR000700">
    <property type="entry name" value="PAS-assoc_C"/>
</dbReference>
<feature type="domain" description="PAC" evidence="7">
    <location>
        <begin position="579"/>
        <end position="631"/>
    </location>
</feature>
<dbReference type="FunFam" id="1.10.287.950:FF:000001">
    <property type="entry name" value="Methyl-accepting chemotaxis sensory transducer"/>
    <property type="match status" value="1"/>
</dbReference>
<feature type="domain" description="PAC" evidence="7">
    <location>
        <begin position="335"/>
        <end position="387"/>
    </location>
</feature>
<feature type="domain" description="PAS" evidence="6">
    <location>
        <begin position="276"/>
        <end position="306"/>
    </location>
</feature>
<dbReference type="InterPro" id="IPR013655">
    <property type="entry name" value="PAS_fold_3"/>
</dbReference>
<evidence type="ECO:0000256" key="2">
    <source>
        <dbReference type="ARBA" id="ARBA00023224"/>
    </source>
</evidence>
<proteinExistence type="inferred from homology"/>
<evidence type="ECO:0000259" key="6">
    <source>
        <dbReference type="PROSITE" id="PS50112"/>
    </source>
</evidence>
<dbReference type="InterPro" id="IPR050903">
    <property type="entry name" value="Bact_Chemotaxis_MeTrfase"/>
</dbReference>
<evidence type="ECO:0000256" key="3">
    <source>
        <dbReference type="ARBA" id="ARBA00029447"/>
    </source>
</evidence>
<dbReference type="InterPro" id="IPR004089">
    <property type="entry name" value="MCPsignal_dom"/>
</dbReference>
<dbReference type="AlphaFoldDB" id="A0AAE9YVK4"/>
<dbReference type="PROSITE" id="PS50112">
    <property type="entry name" value="PAS"/>
    <property type="match status" value="3"/>
</dbReference>
<dbReference type="RefSeq" id="WP_084692952.1">
    <property type="nucleotide sequence ID" value="NZ_CP059735.1"/>
</dbReference>
<dbReference type="Pfam" id="PF08447">
    <property type="entry name" value="PAS_3"/>
    <property type="match status" value="4"/>
</dbReference>
<dbReference type="InterPro" id="IPR004090">
    <property type="entry name" value="Chemotax_Me-accpt_rcpt"/>
</dbReference>
<dbReference type="GO" id="GO:0006935">
    <property type="term" value="P:chemotaxis"/>
    <property type="evidence" value="ECO:0007669"/>
    <property type="project" value="InterPro"/>
</dbReference>
<dbReference type="NCBIfam" id="TIGR00229">
    <property type="entry name" value="sensory_box"/>
    <property type="match status" value="4"/>
</dbReference>
<dbReference type="EMBL" id="CP059735">
    <property type="protein sequence ID" value="WDE00323.1"/>
    <property type="molecule type" value="Genomic_DNA"/>
</dbReference>
<comment type="similarity">
    <text evidence="3">Belongs to the methyl-accepting chemotaxis (MCP) protein family.</text>
</comment>
<dbReference type="SMART" id="SM00283">
    <property type="entry name" value="MA"/>
    <property type="match status" value="1"/>
</dbReference>
<feature type="domain" description="Methyl-accepting transducer" evidence="5">
    <location>
        <begin position="677"/>
        <end position="906"/>
    </location>
</feature>
<dbReference type="PANTHER" id="PTHR24422">
    <property type="entry name" value="CHEMOTAXIS PROTEIN METHYLTRANSFERASE"/>
    <property type="match status" value="1"/>
</dbReference>
<evidence type="ECO:0000313" key="10">
    <source>
        <dbReference type="Proteomes" id="UP000032568"/>
    </source>
</evidence>
<dbReference type="GO" id="GO:0004888">
    <property type="term" value="F:transmembrane signaling receptor activity"/>
    <property type="evidence" value="ECO:0007669"/>
    <property type="project" value="InterPro"/>
</dbReference>
<dbReference type="PANTHER" id="PTHR24422:SF10">
    <property type="entry name" value="CHEMOTAXIS PROTEIN METHYLTRANSFERASE 2"/>
    <property type="match status" value="1"/>
</dbReference>
<dbReference type="PROSITE" id="PS50885">
    <property type="entry name" value="HAMP"/>
    <property type="match status" value="1"/>
</dbReference>
<evidence type="ECO:0000313" key="9">
    <source>
        <dbReference type="EMBL" id="WDE00323.1"/>
    </source>
</evidence>
<dbReference type="SMART" id="SM00091">
    <property type="entry name" value="PAS"/>
    <property type="match status" value="5"/>
</dbReference>
<dbReference type="CDD" id="cd11386">
    <property type="entry name" value="MCP_signal"/>
    <property type="match status" value="1"/>
</dbReference>
<evidence type="ECO:0000256" key="4">
    <source>
        <dbReference type="PROSITE-ProRule" id="PRU00284"/>
    </source>
</evidence>
<dbReference type="Gene3D" id="1.10.287.950">
    <property type="entry name" value="Methyl-accepting chemotaxis protein"/>
    <property type="match status" value="1"/>
</dbReference>
<protein>
    <submittedName>
        <fullName evidence="9">PAS domain S-box protein</fullName>
    </submittedName>
</protein>
<reference evidence="9 10" key="1">
    <citation type="journal article" date="2015" name="Genome Announc.">
        <title>Draft Genome Sequences of Marine Isolates of Thalassomonas viridans and Thalassomonas actiniarum.</title>
        <authorList>
            <person name="Olonade I."/>
            <person name="van Zyl L.J."/>
            <person name="Trindade M."/>
        </authorList>
    </citation>
    <scope>NUCLEOTIDE SEQUENCE [LARGE SCALE GENOMIC DNA]</scope>
    <source>
        <strain evidence="9 10">A5K-106</strain>
    </source>
</reference>
<dbReference type="SUPFAM" id="SSF58104">
    <property type="entry name" value="Methyl-accepting chemotaxis protein (MCP) signaling domain"/>
    <property type="match status" value="1"/>
</dbReference>
<dbReference type="GO" id="GO:0007165">
    <property type="term" value="P:signal transduction"/>
    <property type="evidence" value="ECO:0007669"/>
    <property type="project" value="UniProtKB-KW"/>
</dbReference>
<dbReference type="InterPro" id="IPR001610">
    <property type="entry name" value="PAC"/>
</dbReference>
<dbReference type="GO" id="GO:0016020">
    <property type="term" value="C:membrane"/>
    <property type="evidence" value="ECO:0007669"/>
    <property type="project" value="UniProtKB-SubCell"/>
</dbReference>
<evidence type="ECO:0000256" key="1">
    <source>
        <dbReference type="ARBA" id="ARBA00004370"/>
    </source>
</evidence>